<keyword evidence="2" id="KW-1185">Reference proteome</keyword>
<protein>
    <submittedName>
        <fullName evidence="1">Uncharacterized protein</fullName>
    </submittedName>
</protein>
<proteinExistence type="predicted"/>
<evidence type="ECO:0000313" key="2">
    <source>
        <dbReference type="Proteomes" id="UP000051576"/>
    </source>
</evidence>
<reference evidence="1 2" key="1">
    <citation type="journal article" date="2015" name="Genome Announc.">
        <title>Expanding the biotechnology potential of lactobacilli through comparative genomics of 213 strains and associated genera.</title>
        <authorList>
            <person name="Sun Z."/>
            <person name="Harris H.M."/>
            <person name="McCann A."/>
            <person name="Guo C."/>
            <person name="Argimon S."/>
            <person name="Zhang W."/>
            <person name="Yang X."/>
            <person name="Jeffery I.B."/>
            <person name="Cooney J.C."/>
            <person name="Kagawa T.F."/>
            <person name="Liu W."/>
            <person name="Song Y."/>
            <person name="Salvetti E."/>
            <person name="Wrobel A."/>
            <person name="Rasinkangas P."/>
            <person name="Parkhill J."/>
            <person name="Rea M.C."/>
            <person name="O'Sullivan O."/>
            <person name="Ritari J."/>
            <person name="Douillard F.P."/>
            <person name="Paul Ross R."/>
            <person name="Yang R."/>
            <person name="Briner A.E."/>
            <person name="Felis G.E."/>
            <person name="de Vos W.M."/>
            <person name="Barrangou R."/>
            <person name="Klaenhammer T.R."/>
            <person name="Caufield P.W."/>
            <person name="Cui Y."/>
            <person name="Zhang H."/>
            <person name="O'Toole P.W."/>
        </authorList>
    </citation>
    <scope>NUCLEOTIDE SEQUENCE [LARGE SCALE GENOMIC DNA]</scope>
    <source>
        <strain evidence="1 2">DSM 20605</strain>
    </source>
</reference>
<dbReference type="EMBL" id="AYYX01000070">
    <property type="protein sequence ID" value="KRM84784.1"/>
    <property type="molecule type" value="Genomic_DNA"/>
</dbReference>
<dbReference type="AlphaFoldDB" id="A0A0R2C0T8"/>
<dbReference type="OrthoDB" id="2321439at2"/>
<evidence type="ECO:0000313" key="1">
    <source>
        <dbReference type="EMBL" id="KRM84784.1"/>
    </source>
</evidence>
<organism evidence="1 2">
    <name type="scientific">Liquorilactobacillus vini DSM 20605</name>
    <dbReference type="NCBI Taxonomy" id="1133569"/>
    <lineage>
        <taxon>Bacteria</taxon>
        <taxon>Bacillati</taxon>
        <taxon>Bacillota</taxon>
        <taxon>Bacilli</taxon>
        <taxon>Lactobacillales</taxon>
        <taxon>Lactobacillaceae</taxon>
        <taxon>Liquorilactobacillus</taxon>
    </lineage>
</organism>
<comment type="caution">
    <text evidence="1">The sequence shown here is derived from an EMBL/GenBank/DDBJ whole genome shotgun (WGS) entry which is preliminary data.</text>
</comment>
<name>A0A0R2C0T8_9LACO</name>
<dbReference type="RefSeq" id="WP_010580604.1">
    <property type="nucleotide sequence ID" value="NZ_AHYZ01000097.1"/>
</dbReference>
<dbReference type="STRING" id="1133569.FD21_GL001922"/>
<sequence>MTRIEVELISGRKLKQTFDGSFTEVFASLNQLMITNGYLMIAGHLVAAGQIKSLHPIAAEGV</sequence>
<gene>
    <name evidence="1" type="ORF">FD21_GL001922</name>
</gene>
<dbReference type="PATRIC" id="fig|1133569.4.peg.2078"/>
<dbReference type="Proteomes" id="UP000051576">
    <property type="component" value="Unassembled WGS sequence"/>
</dbReference>
<accession>A0A0R2C0T8</accession>